<dbReference type="OrthoDB" id="28713at2"/>
<feature type="domain" description="Phage tail tape measure protein" evidence="3">
    <location>
        <begin position="118"/>
        <end position="314"/>
    </location>
</feature>
<proteinExistence type="predicted"/>
<dbReference type="Gene3D" id="1.20.120.20">
    <property type="entry name" value="Apolipoprotein"/>
    <property type="match status" value="1"/>
</dbReference>
<feature type="transmembrane region" description="Helical" evidence="2">
    <location>
        <begin position="409"/>
        <end position="442"/>
    </location>
</feature>
<feature type="transmembrane region" description="Helical" evidence="2">
    <location>
        <begin position="592"/>
        <end position="610"/>
    </location>
</feature>
<keyword evidence="2" id="KW-1133">Transmembrane helix</keyword>
<keyword evidence="1" id="KW-1188">Viral release from host cell</keyword>
<evidence type="ECO:0000256" key="2">
    <source>
        <dbReference type="SAM" id="Phobius"/>
    </source>
</evidence>
<name>A0A1U7PT90_9BACI</name>
<dbReference type="PANTHER" id="PTHR37813:SF1">
    <property type="entry name" value="FELS-2 PROPHAGE PROTEIN"/>
    <property type="match status" value="1"/>
</dbReference>
<keyword evidence="5" id="KW-1185">Reference proteome</keyword>
<dbReference type="PANTHER" id="PTHR37813">
    <property type="entry name" value="FELS-2 PROPHAGE PROTEIN"/>
    <property type="match status" value="1"/>
</dbReference>
<dbReference type="Pfam" id="PF10145">
    <property type="entry name" value="PhageMin_Tail"/>
    <property type="match status" value="1"/>
</dbReference>
<evidence type="ECO:0000256" key="1">
    <source>
        <dbReference type="ARBA" id="ARBA00022612"/>
    </source>
</evidence>
<dbReference type="Proteomes" id="UP000187550">
    <property type="component" value="Unassembled WGS sequence"/>
</dbReference>
<dbReference type="EMBL" id="FTPL01000004">
    <property type="protein sequence ID" value="SIT91733.1"/>
    <property type="molecule type" value="Genomic_DNA"/>
</dbReference>
<keyword evidence="2" id="KW-0812">Transmembrane</keyword>
<gene>
    <name evidence="4" type="ORF">SAMN05428946_2730</name>
</gene>
<dbReference type="InterPro" id="IPR016024">
    <property type="entry name" value="ARM-type_fold"/>
</dbReference>
<evidence type="ECO:0000313" key="5">
    <source>
        <dbReference type="Proteomes" id="UP000187550"/>
    </source>
</evidence>
<dbReference type="InterPro" id="IPR010090">
    <property type="entry name" value="Phage_tape_meas"/>
</dbReference>
<evidence type="ECO:0000259" key="3">
    <source>
        <dbReference type="Pfam" id="PF10145"/>
    </source>
</evidence>
<feature type="transmembrane region" description="Helical" evidence="2">
    <location>
        <begin position="622"/>
        <end position="640"/>
    </location>
</feature>
<accession>A0A1U7PT90</accession>
<dbReference type="STRING" id="550447.SAMN05428946_2730"/>
<dbReference type="SUPFAM" id="SSF48371">
    <property type="entry name" value="ARM repeat"/>
    <property type="match status" value="1"/>
</dbReference>
<feature type="transmembrane region" description="Helical" evidence="2">
    <location>
        <begin position="505"/>
        <end position="528"/>
    </location>
</feature>
<organism evidence="4 5">
    <name type="scientific">Edaphobacillus lindanitolerans</name>
    <dbReference type="NCBI Taxonomy" id="550447"/>
    <lineage>
        <taxon>Bacteria</taxon>
        <taxon>Bacillati</taxon>
        <taxon>Bacillota</taxon>
        <taxon>Bacilli</taxon>
        <taxon>Bacillales</taxon>
        <taxon>Bacillaceae</taxon>
        <taxon>Edaphobacillus</taxon>
    </lineage>
</organism>
<protein>
    <submittedName>
        <fullName evidence="4">Phage tail tape measure protein, TP901 family, core region</fullName>
    </submittedName>
</protein>
<feature type="transmembrane region" description="Helical" evidence="2">
    <location>
        <begin position="549"/>
        <end position="572"/>
    </location>
</feature>
<dbReference type="NCBIfam" id="TIGR01760">
    <property type="entry name" value="tape_meas_TP901"/>
    <property type="match status" value="1"/>
</dbReference>
<reference evidence="5" key="1">
    <citation type="submission" date="2017-01" db="EMBL/GenBank/DDBJ databases">
        <authorList>
            <person name="Varghese N."/>
            <person name="Submissions S."/>
        </authorList>
    </citation>
    <scope>NUCLEOTIDE SEQUENCE [LARGE SCALE GENOMIC DNA]</scope>
    <source>
        <strain evidence="5">MNA4</strain>
    </source>
</reference>
<feature type="transmembrane region" description="Helical" evidence="2">
    <location>
        <begin position="463"/>
        <end position="485"/>
    </location>
</feature>
<evidence type="ECO:0000313" key="4">
    <source>
        <dbReference type="EMBL" id="SIT91733.1"/>
    </source>
</evidence>
<sequence length="925" mass="98498">MESYAVEAILKANTKGFEEGFRAAAEAAKTFQRTADGISTDSIEKVGRDFQAAGNNIKDSGKSVMRVGAGLTAGLTVPLVGLAAAAIKTGMSFDDSMAQVAAVSGATGKDFERLESIAREMGATTRYSASEAADGLLYMAMAGWKTDQMIAGLPPILNLATAAGEDLGVTSDIVTDALTGFGLQAQDAGKFADVLAAASSNANTNVSLLGESFKYVAPVAGAMGYTAEDTAIALGLMANAGIKGSQAGTALRTMMTNLVKPTKEMKKSMDKLGISITDSKGELKPFSQVMDELREKFGKLDEAQQAQYAATIFGKEAMAGALSVINASESDYDKLTEAIRNSEGATERMAVAMEATLGGTWRNITSALEELGIQIYKILLPYLQKASDGILKFLEWLTQLSPGVKVAAVAFAAFLAAIGPIVTIIGVLIVMAGSLIGNFGVLATKFAPVIKNSTLLSAGFKGITRAISLMFGPVGAIIALLLTLIPVFIKLYQENETFRNIVQTVWAFIQNIITQVVSAVVTFVMGLWGQLTAFWQENGDMILQATQNVWNVISTVITTVMGVIAAVFQAVWPVVQALVMQVWENIKGVIQGALDIIMGVVKVFAGLFTGNWSKMWEGIKQIFSGALNLVWNLVQLHFIGKIMGVARSFVGLFRGSISSLWSAVRSIFTTALNAIKNFFSKSFNNMRSVANTSMSTIRSLISTILNAIKNFFTSSLGNILNAVRSKFSSVVSTIRSKMTEALSRIRTILSDMVKAVVNKASSMLQAGKDLISGLIKGIKNMGTAAIGAITGVVDGVINKAKSLLKINSPSKVFRRFGMWVSEGLGIGVDSEADRAVQAVAAMSQDMTSAFSPDLAFSDADYASQLKSVHRQAQGQMTSRLDSEISVSKQPAIIQLRLGNSDYVAYSSDIYATAERQLKREGAFRT</sequence>
<dbReference type="AlphaFoldDB" id="A0A1U7PT90"/>
<keyword evidence="2" id="KW-0472">Membrane</keyword>